<keyword evidence="2" id="KW-0378">Hydrolase</keyword>
<dbReference type="CDD" id="cd07197">
    <property type="entry name" value="nitrilase"/>
    <property type="match status" value="1"/>
</dbReference>
<dbReference type="SUPFAM" id="SSF56317">
    <property type="entry name" value="Carbon-nitrogen hydrolase"/>
    <property type="match status" value="1"/>
</dbReference>
<evidence type="ECO:0000313" key="3">
    <source>
        <dbReference type="Proteomes" id="UP000265509"/>
    </source>
</evidence>
<dbReference type="Pfam" id="PF00795">
    <property type="entry name" value="CN_hydrolase"/>
    <property type="match status" value="1"/>
</dbReference>
<reference evidence="2 3" key="1">
    <citation type="submission" date="2018-07" db="EMBL/GenBank/DDBJ databases">
        <title>Halioglobus sp. genome submission.</title>
        <authorList>
            <person name="Ye M.-Q."/>
            <person name="Du Z.-J."/>
        </authorList>
    </citation>
    <scope>NUCLEOTIDE SEQUENCE [LARGE SCALE GENOMIC DNA]</scope>
    <source>
        <strain evidence="2 3">U0301</strain>
    </source>
</reference>
<dbReference type="PANTHER" id="PTHR23088:SF27">
    <property type="entry name" value="DEAMINATED GLUTATHIONE AMIDASE"/>
    <property type="match status" value="1"/>
</dbReference>
<comment type="caution">
    <text evidence="2">The sequence shown here is derived from an EMBL/GenBank/DDBJ whole genome shotgun (WGS) entry which is preliminary data.</text>
</comment>
<dbReference type="Proteomes" id="UP000265509">
    <property type="component" value="Unassembled WGS sequence"/>
</dbReference>
<proteinExistence type="predicted"/>
<accession>A0A3L7E2U8</accession>
<organism evidence="2 3">
    <name type="scientific">Seongchinamella sediminis</name>
    <dbReference type="NCBI Taxonomy" id="2283635"/>
    <lineage>
        <taxon>Bacteria</taxon>
        <taxon>Pseudomonadati</taxon>
        <taxon>Pseudomonadota</taxon>
        <taxon>Gammaproteobacteria</taxon>
        <taxon>Cellvibrionales</taxon>
        <taxon>Halieaceae</taxon>
        <taxon>Seongchinamella</taxon>
    </lineage>
</organism>
<dbReference type="RefSeq" id="WP_117952587.1">
    <property type="nucleotide sequence ID" value="NZ_QRAN01000002.1"/>
</dbReference>
<dbReference type="PROSITE" id="PS50263">
    <property type="entry name" value="CN_HYDROLASE"/>
    <property type="match status" value="1"/>
</dbReference>
<feature type="domain" description="CN hydrolase" evidence="1">
    <location>
        <begin position="1"/>
        <end position="230"/>
    </location>
</feature>
<name>A0A3L7E2U8_9GAMM</name>
<keyword evidence="3" id="KW-1185">Reference proteome</keyword>
<dbReference type="AlphaFoldDB" id="A0A3L7E2U8"/>
<dbReference type="PANTHER" id="PTHR23088">
    <property type="entry name" value="NITRILASE-RELATED"/>
    <property type="match status" value="1"/>
</dbReference>
<protein>
    <submittedName>
        <fullName evidence="2">Carbon-nitrogen hydrolase family protein</fullName>
    </submittedName>
</protein>
<dbReference type="InterPro" id="IPR036526">
    <property type="entry name" value="C-N_Hydrolase_sf"/>
</dbReference>
<sequence length="288" mass="31570">MSQFAIAGLQLEVSGKDNRYLIQKEIEKTLRLFPWVQMVVIGELATFGADKSFAQELPGDIENFYCRIAREHGIWLVPGSVYEKKGDHIYNTAMAIDPEGKVAGRYRKMFPFCPYEENIAAGTDFLVFDVPGAGRFGFQICYDQWFPETARQLAWMGAEVLLCPTMTNTVDRELELCLARANAISNQCYVVNVNVAGQLGNGRSIVVGPDGKVIHQAGELQETIPLELDIARVAQVRERGVMGLGQTLKSLRDSGAEFPVYRDAAPAGAAARLGPLVKPAAGRGGKLD</sequence>
<dbReference type="OrthoDB" id="9803803at2"/>
<evidence type="ECO:0000313" key="2">
    <source>
        <dbReference type="EMBL" id="RLQ23409.1"/>
    </source>
</evidence>
<dbReference type="Gene3D" id="3.60.110.10">
    <property type="entry name" value="Carbon-nitrogen hydrolase"/>
    <property type="match status" value="1"/>
</dbReference>
<dbReference type="GO" id="GO:0016787">
    <property type="term" value="F:hydrolase activity"/>
    <property type="evidence" value="ECO:0007669"/>
    <property type="project" value="UniProtKB-KW"/>
</dbReference>
<dbReference type="EMBL" id="QRAN01000002">
    <property type="protein sequence ID" value="RLQ23409.1"/>
    <property type="molecule type" value="Genomic_DNA"/>
</dbReference>
<dbReference type="InterPro" id="IPR003010">
    <property type="entry name" value="C-N_Hydrolase"/>
</dbReference>
<gene>
    <name evidence="2" type="ORF">DWB85_02320</name>
</gene>
<evidence type="ECO:0000259" key="1">
    <source>
        <dbReference type="PROSITE" id="PS50263"/>
    </source>
</evidence>